<reference evidence="1" key="1">
    <citation type="submission" date="2015-04" db="UniProtKB">
        <authorList>
            <consortium name="EnsemblPlants"/>
        </authorList>
    </citation>
    <scope>IDENTIFICATION</scope>
</reference>
<proteinExistence type="predicted"/>
<dbReference type="Gramene" id="OPUNC03G03630.1">
    <property type="protein sequence ID" value="OPUNC03G03630.1"/>
    <property type="gene ID" value="OPUNC03G03630"/>
</dbReference>
<organism evidence="1">
    <name type="scientific">Oryza punctata</name>
    <name type="common">Red rice</name>
    <dbReference type="NCBI Taxonomy" id="4537"/>
    <lineage>
        <taxon>Eukaryota</taxon>
        <taxon>Viridiplantae</taxon>
        <taxon>Streptophyta</taxon>
        <taxon>Embryophyta</taxon>
        <taxon>Tracheophyta</taxon>
        <taxon>Spermatophyta</taxon>
        <taxon>Magnoliopsida</taxon>
        <taxon>Liliopsida</taxon>
        <taxon>Poales</taxon>
        <taxon>Poaceae</taxon>
        <taxon>BOP clade</taxon>
        <taxon>Oryzoideae</taxon>
        <taxon>Oryzeae</taxon>
        <taxon>Oryzinae</taxon>
        <taxon>Oryza</taxon>
    </lineage>
</organism>
<dbReference type="AlphaFoldDB" id="A0A0E0K8V2"/>
<keyword evidence="2" id="KW-1185">Reference proteome</keyword>
<dbReference type="EnsemblPlants" id="OPUNC03G03630.1">
    <property type="protein sequence ID" value="OPUNC03G03630.1"/>
    <property type="gene ID" value="OPUNC03G03630"/>
</dbReference>
<dbReference type="Proteomes" id="UP000026962">
    <property type="component" value="Chromosome 3"/>
</dbReference>
<reference evidence="1" key="2">
    <citation type="submission" date="2018-05" db="EMBL/GenBank/DDBJ databases">
        <title>OpunRS2 (Oryza punctata Reference Sequence Version 2).</title>
        <authorList>
            <person name="Zhang J."/>
            <person name="Kudrna D."/>
            <person name="Lee S."/>
            <person name="Talag J."/>
            <person name="Welchert J."/>
            <person name="Wing R.A."/>
        </authorList>
    </citation>
    <scope>NUCLEOTIDE SEQUENCE [LARGE SCALE GENOMIC DNA]</scope>
</reference>
<accession>A0A0E0K8V2</accession>
<protein>
    <submittedName>
        <fullName evidence="1">Uncharacterized protein</fullName>
    </submittedName>
</protein>
<evidence type="ECO:0000313" key="1">
    <source>
        <dbReference type="EnsemblPlants" id="OPUNC03G03630.1"/>
    </source>
</evidence>
<dbReference type="HOGENOM" id="CLU_2531367_0_0_1"/>
<sequence>MATSQILLARHVPCGKPRNKRIEDGEAQVCTATTVASYASTLPKDAYELDFIEPVVQPAHALQNPTLAEFNVRPLCNKKGNKRS</sequence>
<evidence type="ECO:0000313" key="2">
    <source>
        <dbReference type="Proteomes" id="UP000026962"/>
    </source>
</evidence>
<name>A0A0E0K8V2_ORYPU</name>